<dbReference type="GO" id="GO:0006865">
    <property type="term" value="P:amino acid transport"/>
    <property type="evidence" value="ECO:0007669"/>
    <property type="project" value="UniProtKB-KW"/>
</dbReference>
<sequence>MIRLKHINKYYKVDEENLHVLKDVNLHIKKGEFVAIMGPSGSGKSTLINLIGFIDQKFEGSYLFEGGSLLGSDDNKLSAIRNQSVGFVFQNFSLIENNTVYENVELPLLYDGYDFGRTHEQVNNILGKVGLSDKLDKHPKQLSGGQQQRVAIARAMVNEPKFIIADEPTGALDSVTSNEIMNLFRELNQQESVTIILVTHNPEMVDYCSRLIEIKDGKIIQDRELVK</sequence>
<evidence type="ECO:0000256" key="3">
    <source>
        <dbReference type="ARBA" id="ARBA00022741"/>
    </source>
</evidence>
<evidence type="ECO:0000313" key="7">
    <source>
        <dbReference type="EMBL" id="MBP1042915.1"/>
    </source>
</evidence>
<keyword evidence="3" id="KW-0547">Nucleotide-binding</keyword>
<keyword evidence="5" id="KW-0029">Amino-acid transport</keyword>
<comment type="similarity">
    <text evidence="1">Belongs to the ABC transporter superfamily.</text>
</comment>
<dbReference type="SMART" id="SM00382">
    <property type="entry name" value="AAA"/>
    <property type="match status" value="1"/>
</dbReference>
<dbReference type="PROSITE" id="PS50893">
    <property type="entry name" value="ABC_TRANSPORTER_2"/>
    <property type="match status" value="1"/>
</dbReference>
<dbReference type="CDD" id="cd03255">
    <property type="entry name" value="ABC_MJ0796_LolCDE_FtsE"/>
    <property type="match status" value="1"/>
</dbReference>
<evidence type="ECO:0000259" key="6">
    <source>
        <dbReference type="PROSITE" id="PS50893"/>
    </source>
</evidence>
<dbReference type="PANTHER" id="PTHR42798:SF2">
    <property type="entry name" value="ABC TRANSPORTER ATP-BINDING PROTEIN MG467-RELATED"/>
    <property type="match status" value="1"/>
</dbReference>
<dbReference type="Proteomes" id="UP000674938">
    <property type="component" value="Unassembled WGS sequence"/>
</dbReference>
<dbReference type="InterPro" id="IPR017871">
    <property type="entry name" value="ABC_transporter-like_CS"/>
</dbReference>
<keyword evidence="4 7" id="KW-0067">ATP-binding</keyword>
<dbReference type="Pfam" id="PF00005">
    <property type="entry name" value="ABC_tran"/>
    <property type="match status" value="1"/>
</dbReference>
<evidence type="ECO:0000313" key="8">
    <source>
        <dbReference type="Proteomes" id="UP000674938"/>
    </source>
</evidence>
<dbReference type="FunFam" id="3.40.50.300:FF:000032">
    <property type="entry name" value="Export ABC transporter ATP-binding protein"/>
    <property type="match status" value="1"/>
</dbReference>
<dbReference type="GO" id="GO:0016887">
    <property type="term" value="F:ATP hydrolysis activity"/>
    <property type="evidence" value="ECO:0007669"/>
    <property type="project" value="InterPro"/>
</dbReference>
<proteinExistence type="inferred from homology"/>
<dbReference type="InterPro" id="IPR027417">
    <property type="entry name" value="P-loop_NTPase"/>
</dbReference>
<keyword evidence="2" id="KW-0813">Transport</keyword>
<dbReference type="InterPro" id="IPR003439">
    <property type="entry name" value="ABC_transporter-like_ATP-bd"/>
</dbReference>
<dbReference type="GO" id="GO:0005524">
    <property type="term" value="F:ATP binding"/>
    <property type="evidence" value="ECO:0007669"/>
    <property type="project" value="UniProtKB-KW"/>
</dbReference>
<dbReference type="RefSeq" id="WP_209530616.1">
    <property type="nucleotide sequence ID" value="NZ_JAEEGA010000013.1"/>
</dbReference>
<dbReference type="InterPro" id="IPR017911">
    <property type="entry name" value="MacB-like_ATP-bd"/>
</dbReference>
<dbReference type="Gene3D" id="3.40.50.300">
    <property type="entry name" value="P-loop containing nucleotide triphosphate hydrolases"/>
    <property type="match status" value="1"/>
</dbReference>
<accession>A0A940SW35</accession>
<keyword evidence="8" id="KW-1185">Reference proteome</keyword>
<evidence type="ECO:0000256" key="2">
    <source>
        <dbReference type="ARBA" id="ARBA00022448"/>
    </source>
</evidence>
<organism evidence="7 8">
    <name type="scientific">Vagococcus allomyrinae</name>
    <dbReference type="NCBI Taxonomy" id="2794353"/>
    <lineage>
        <taxon>Bacteria</taxon>
        <taxon>Bacillati</taxon>
        <taxon>Bacillota</taxon>
        <taxon>Bacilli</taxon>
        <taxon>Lactobacillales</taxon>
        <taxon>Enterococcaceae</taxon>
        <taxon>Vagococcus</taxon>
    </lineage>
</organism>
<dbReference type="GO" id="GO:0022857">
    <property type="term" value="F:transmembrane transporter activity"/>
    <property type="evidence" value="ECO:0007669"/>
    <property type="project" value="UniProtKB-ARBA"/>
</dbReference>
<gene>
    <name evidence="7" type="ORF">I6N95_18020</name>
</gene>
<reference evidence="7" key="1">
    <citation type="submission" date="2020-12" db="EMBL/GenBank/DDBJ databases">
        <title>Vagococcus allomyrinae sp. nov. and Enterococcus lavae sp. nov., isolated from the larvae of Allomyrina dichotoma.</title>
        <authorList>
            <person name="Lee S.D."/>
        </authorList>
    </citation>
    <scope>NUCLEOTIDE SEQUENCE</scope>
    <source>
        <strain evidence="7">BWB3-3</strain>
    </source>
</reference>
<feature type="domain" description="ABC transporter" evidence="6">
    <location>
        <begin position="2"/>
        <end position="225"/>
    </location>
</feature>
<dbReference type="AlphaFoldDB" id="A0A940SW35"/>
<dbReference type="PANTHER" id="PTHR42798">
    <property type="entry name" value="LIPOPROTEIN-RELEASING SYSTEM ATP-BINDING PROTEIN LOLD"/>
    <property type="match status" value="1"/>
</dbReference>
<evidence type="ECO:0000256" key="5">
    <source>
        <dbReference type="ARBA" id="ARBA00022970"/>
    </source>
</evidence>
<dbReference type="EMBL" id="JAEEGA010000013">
    <property type="protein sequence ID" value="MBP1042915.1"/>
    <property type="molecule type" value="Genomic_DNA"/>
</dbReference>
<dbReference type="PROSITE" id="PS00211">
    <property type="entry name" value="ABC_TRANSPORTER_1"/>
    <property type="match status" value="1"/>
</dbReference>
<dbReference type="SUPFAM" id="SSF52540">
    <property type="entry name" value="P-loop containing nucleoside triphosphate hydrolases"/>
    <property type="match status" value="1"/>
</dbReference>
<comment type="caution">
    <text evidence="7">The sequence shown here is derived from an EMBL/GenBank/DDBJ whole genome shotgun (WGS) entry which is preliminary data.</text>
</comment>
<dbReference type="InterPro" id="IPR003593">
    <property type="entry name" value="AAA+_ATPase"/>
</dbReference>
<name>A0A940SW35_9ENTE</name>
<evidence type="ECO:0000256" key="4">
    <source>
        <dbReference type="ARBA" id="ARBA00022840"/>
    </source>
</evidence>
<evidence type="ECO:0000256" key="1">
    <source>
        <dbReference type="ARBA" id="ARBA00005417"/>
    </source>
</evidence>
<dbReference type="GO" id="GO:0098796">
    <property type="term" value="C:membrane protein complex"/>
    <property type="evidence" value="ECO:0007669"/>
    <property type="project" value="UniProtKB-ARBA"/>
</dbReference>
<protein>
    <submittedName>
        <fullName evidence="7">ABC transporter ATP-binding protein</fullName>
    </submittedName>
</protein>